<sequence length="134" mass="14333">MKMFLTLRIPTPQSYFPPPTSVGSIWIPHDKQLFGPAGPGVPSAAPPLMGPSQAGRSGPQPADQPEEQKSSPKEKKGKSKGQQCPEVGPNGELKLNARQRRTLRRAQERALQGLDQAIARLKSGTPESAASNTT</sequence>
<dbReference type="AlphaFoldDB" id="A0A8S1IZH5"/>
<gene>
    <name evidence="2" type="ORF">OSTQU699_LOCUS5696</name>
</gene>
<evidence type="ECO:0000313" key="2">
    <source>
        <dbReference type="EMBL" id="CAD7700337.1"/>
    </source>
</evidence>
<keyword evidence="3" id="KW-1185">Reference proteome</keyword>
<accession>A0A8S1IZH5</accession>
<comment type="caution">
    <text evidence="2">The sequence shown here is derived from an EMBL/GenBank/DDBJ whole genome shotgun (WGS) entry which is preliminary data.</text>
</comment>
<organism evidence="2 3">
    <name type="scientific">Ostreobium quekettii</name>
    <dbReference type="NCBI Taxonomy" id="121088"/>
    <lineage>
        <taxon>Eukaryota</taxon>
        <taxon>Viridiplantae</taxon>
        <taxon>Chlorophyta</taxon>
        <taxon>core chlorophytes</taxon>
        <taxon>Ulvophyceae</taxon>
        <taxon>TCBD clade</taxon>
        <taxon>Bryopsidales</taxon>
        <taxon>Ostreobineae</taxon>
        <taxon>Ostreobiaceae</taxon>
        <taxon>Ostreobium</taxon>
    </lineage>
</organism>
<evidence type="ECO:0000256" key="1">
    <source>
        <dbReference type="SAM" id="MobiDB-lite"/>
    </source>
</evidence>
<name>A0A8S1IZH5_9CHLO</name>
<proteinExistence type="predicted"/>
<evidence type="ECO:0000313" key="3">
    <source>
        <dbReference type="Proteomes" id="UP000708148"/>
    </source>
</evidence>
<dbReference type="EMBL" id="CAJHUC010001226">
    <property type="protein sequence ID" value="CAD7700337.1"/>
    <property type="molecule type" value="Genomic_DNA"/>
</dbReference>
<reference evidence="2" key="1">
    <citation type="submission" date="2020-12" db="EMBL/GenBank/DDBJ databases">
        <authorList>
            <person name="Iha C."/>
        </authorList>
    </citation>
    <scope>NUCLEOTIDE SEQUENCE</scope>
</reference>
<dbReference type="Proteomes" id="UP000708148">
    <property type="component" value="Unassembled WGS sequence"/>
</dbReference>
<feature type="region of interest" description="Disordered" evidence="1">
    <location>
        <begin position="1"/>
        <end position="100"/>
    </location>
</feature>
<protein>
    <submittedName>
        <fullName evidence="2">Uncharacterized protein</fullName>
    </submittedName>
</protein>